<sequence length="185" mass="20767">MVQPVNDPTRHRTCVSTPYNNVGHDTEINASFQLLCDNMNINLQKMASNRFKYIPPNQNRQWVVPYRLRDNAPAPPTLRDGTVVHKNHPYGHKAPRNRDQLLRFTIEQWYALSDHYSFDWRDSGMDIGECRAHWAAWCGANIGAGTIVQVAVQEQQYLDAAAAEMVLAAQYNPPAPAAGQSGGHA</sequence>
<gene>
    <name evidence="2" type="ORF">BJ508DRAFT_312719</name>
</gene>
<evidence type="ECO:0000313" key="2">
    <source>
        <dbReference type="EMBL" id="RPA74617.1"/>
    </source>
</evidence>
<feature type="compositionally biased region" description="Basic residues" evidence="1">
    <location>
        <begin position="85"/>
        <end position="94"/>
    </location>
</feature>
<reference evidence="2 3" key="1">
    <citation type="journal article" date="2018" name="Nat. Ecol. Evol.">
        <title>Pezizomycetes genomes reveal the molecular basis of ectomycorrhizal truffle lifestyle.</title>
        <authorList>
            <person name="Murat C."/>
            <person name="Payen T."/>
            <person name="Noel B."/>
            <person name="Kuo A."/>
            <person name="Morin E."/>
            <person name="Chen J."/>
            <person name="Kohler A."/>
            <person name="Krizsan K."/>
            <person name="Balestrini R."/>
            <person name="Da Silva C."/>
            <person name="Montanini B."/>
            <person name="Hainaut M."/>
            <person name="Levati E."/>
            <person name="Barry K.W."/>
            <person name="Belfiori B."/>
            <person name="Cichocki N."/>
            <person name="Clum A."/>
            <person name="Dockter R.B."/>
            <person name="Fauchery L."/>
            <person name="Guy J."/>
            <person name="Iotti M."/>
            <person name="Le Tacon F."/>
            <person name="Lindquist E.A."/>
            <person name="Lipzen A."/>
            <person name="Malagnac F."/>
            <person name="Mello A."/>
            <person name="Molinier V."/>
            <person name="Miyauchi S."/>
            <person name="Poulain J."/>
            <person name="Riccioni C."/>
            <person name="Rubini A."/>
            <person name="Sitrit Y."/>
            <person name="Splivallo R."/>
            <person name="Traeger S."/>
            <person name="Wang M."/>
            <person name="Zifcakova L."/>
            <person name="Wipf D."/>
            <person name="Zambonelli A."/>
            <person name="Paolocci F."/>
            <person name="Nowrousian M."/>
            <person name="Ottonello S."/>
            <person name="Baldrian P."/>
            <person name="Spatafora J.W."/>
            <person name="Henrissat B."/>
            <person name="Nagy L.G."/>
            <person name="Aury J.M."/>
            <person name="Wincker P."/>
            <person name="Grigoriev I.V."/>
            <person name="Bonfante P."/>
            <person name="Martin F.M."/>
        </authorList>
    </citation>
    <scope>NUCLEOTIDE SEQUENCE [LARGE SCALE GENOMIC DNA]</scope>
    <source>
        <strain evidence="2 3">RN42</strain>
    </source>
</reference>
<organism evidence="2 3">
    <name type="scientific">Ascobolus immersus RN42</name>
    <dbReference type="NCBI Taxonomy" id="1160509"/>
    <lineage>
        <taxon>Eukaryota</taxon>
        <taxon>Fungi</taxon>
        <taxon>Dikarya</taxon>
        <taxon>Ascomycota</taxon>
        <taxon>Pezizomycotina</taxon>
        <taxon>Pezizomycetes</taxon>
        <taxon>Pezizales</taxon>
        <taxon>Ascobolaceae</taxon>
        <taxon>Ascobolus</taxon>
    </lineage>
</organism>
<accession>A0A3N4HMX7</accession>
<proteinExistence type="predicted"/>
<feature type="region of interest" description="Disordered" evidence="1">
    <location>
        <begin position="75"/>
        <end position="94"/>
    </location>
</feature>
<evidence type="ECO:0000313" key="3">
    <source>
        <dbReference type="Proteomes" id="UP000275078"/>
    </source>
</evidence>
<evidence type="ECO:0000256" key="1">
    <source>
        <dbReference type="SAM" id="MobiDB-lite"/>
    </source>
</evidence>
<dbReference type="AlphaFoldDB" id="A0A3N4HMX7"/>
<protein>
    <submittedName>
        <fullName evidence="2">Uncharacterized protein</fullName>
    </submittedName>
</protein>
<dbReference type="Proteomes" id="UP000275078">
    <property type="component" value="Unassembled WGS sequence"/>
</dbReference>
<dbReference type="EMBL" id="ML119785">
    <property type="protein sequence ID" value="RPA74617.1"/>
    <property type="molecule type" value="Genomic_DNA"/>
</dbReference>
<keyword evidence="3" id="KW-1185">Reference proteome</keyword>
<name>A0A3N4HMX7_ASCIM</name>